<dbReference type="PROSITE" id="PS51123">
    <property type="entry name" value="OMPA_2"/>
    <property type="match status" value="1"/>
</dbReference>
<dbReference type="PANTHER" id="PTHR30329:SF21">
    <property type="entry name" value="LIPOPROTEIN YIAD-RELATED"/>
    <property type="match status" value="1"/>
</dbReference>
<accession>A0A382A1G7</accession>
<reference evidence="3" key="1">
    <citation type="submission" date="2018-05" db="EMBL/GenBank/DDBJ databases">
        <authorList>
            <person name="Lanie J.A."/>
            <person name="Ng W.-L."/>
            <person name="Kazmierczak K.M."/>
            <person name="Andrzejewski T.M."/>
            <person name="Davidsen T.M."/>
            <person name="Wayne K.J."/>
            <person name="Tettelin H."/>
            <person name="Glass J.I."/>
            <person name="Rusch D."/>
            <person name="Podicherti R."/>
            <person name="Tsui H.-C.T."/>
            <person name="Winkler M.E."/>
        </authorList>
    </citation>
    <scope>NUCLEOTIDE SEQUENCE</scope>
</reference>
<dbReference type="InterPro" id="IPR050330">
    <property type="entry name" value="Bact_OuterMem_StrucFunc"/>
</dbReference>
<dbReference type="Gene3D" id="3.30.1330.60">
    <property type="entry name" value="OmpA-like domain"/>
    <property type="match status" value="1"/>
</dbReference>
<feature type="domain" description="BON" evidence="1">
    <location>
        <begin position="10"/>
        <end position="81"/>
    </location>
</feature>
<organism evidence="3">
    <name type="scientific">marine metagenome</name>
    <dbReference type="NCBI Taxonomy" id="408172"/>
    <lineage>
        <taxon>unclassified sequences</taxon>
        <taxon>metagenomes</taxon>
        <taxon>ecological metagenomes</taxon>
    </lineage>
</organism>
<dbReference type="InterPro" id="IPR036737">
    <property type="entry name" value="OmpA-like_sf"/>
</dbReference>
<dbReference type="InterPro" id="IPR007055">
    <property type="entry name" value="BON_dom"/>
</dbReference>
<evidence type="ECO:0000259" key="2">
    <source>
        <dbReference type="PROSITE" id="PS51123"/>
    </source>
</evidence>
<proteinExistence type="predicted"/>
<evidence type="ECO:0000259" key="1">
    <source>
        <dbReference type="PROSITE" id="PS50914"/>
    </source>
</evidence>
<evidence type="ECO:0008006" key="4">
    <source>
        <dbReference type="Google" id="ProtNLM"/>
    </source>
</evidence>
<dbReference type="Pfam" id="PF04972">
    <property type="entry name" value="BON"/>
    <property type="match status" value="1"/>
</dbReference>
<protein>
    <recommendedName>
        <fullName evidence="4">OmpA-like domain-containing protein</fullName>
    </recommendedName>
</protein>
<dbReference type="CDD" id="cd07185">
    <property type="entry name" value="OmpA_C-like"/>
    <property type="match status" value="1"/>
</dbReference>
<feature type="domain" description="OmpA-like" evidence="2">
    <location>
        <begin position="105"/>
        <end position="223"/>
    </location>
</feature>
<dbReference type="Gene3D" id="3.30.1340.30">
    <property type="match status" value="1"/>
</dbReference>
<dbReference type="AlphaFoldDB" id="A0A382A1G7"/>
<dbReference type="InterPro" id="IPR006665">
    <property type="entry name" value="OmpA-like"/>
</dbReference>
<sequence length="239" mass="25455">MIIVIGQSSDSEQIEEEQELEAIVQVSMVRAGLPKVVVEVIDSTVVLTGIVETKELEEAATRIALAQPGVISVENMLKVPAPVNQVTTTTTPDLPASQADLLLQTRLSAAGASSGIQFESGGDILTLESIPTLERLAYFLSNEKEMKVQILGHTDSDEKCPGDNLVLSQRRAEAVRAQLLARGVEAERLISTGMGHTDPIADNLSKSGKAANRRIEFLLITEGQEGISSPPQLETAGAC</sequence>
<name>A0A382A1G7_9ZZZZ</name>
<dbReference type="PANTHER" id="PTHR30329">
    <property type="entry name" value="STATOR ELEMENT OF FLAGELLAR MOTOR COMPLEX"/>
    <property type="match status" value="1"/>
</dbReference>
<evidence type="ECO:0000313" key="3">
    <source>
        <dbReference type="EMBL" id="SVA95358.1"/>
    </source>
</evidence>
<dbReference type="PROSITE" id="PS50914">
    <property type="entry name" value="BON"/>
    <property type="match status" value="1"/>
</dbReference>
<dbReference type="EMBL" id="UINC01023526">
    <property type="protein sequence ID" value="SVA95358.1"/>
    <property type="molecule type" value="Genomic_DNA"/>
</dbReference>
<gene>
    <name evidence="3" type="ORF">METZ01_LOCUS148212</name>
</gene>
<dbReference type="SUPFAM" id="SSF103088">
    <property type="entry name" value="OmpA-like"/>
    <property type="match status" value="1"/>
</dbReference>
<dbReference type="Pfam" id="PF00691">
    <property type="entry name" value="OmpA"/>
    <property type="match status" value="1"/>
</dbReference>